<evidence type="ECO:0000313" key="2">
    <source>
        <dbReference type="EMBL" id="ROT41617.1"/>
    </source>
</evidence>
<dbReference type="GeneID" id="39575125"/>
<dbReference type="Proteomes" id="UP000272025">
    <property type="component" value="Unassembled WGS sequence"/>
</dbReference>
<name>A0A3N2Q4J1_SODAK</name>
<protein>
    <submittedName>
        <fullName evidence="2">Uncharacterized protein</fullName>
    </submittedName>
</protein>
<gene>
    <name evidence="2" type="ORF">SODALDRAFT_124071</name>
</gene>
<dbReference type="AlphaFoldDB" id="A0A3N2Q4J1"/>
<sequence length="244" mass="26800">MIDSIKRHPPRLHSYREGVSAFAHPVPRIRLVRRPIHRTCPTISTSTDSHDTSQDNGSKGFKKMHGKEGCHCYSQIIIITTIFFLLYGDPDRPAIVLPRLPRSPSVFPLGCRNGIDLVDCPVKRPCGLQGSWCGFSPSHRCIEYGLVVDLGIAACPASNPSRSSRSPLLVAATTTTTAAAAAAASVGHPAELDSGGPVPCLHPFKDPFPLPSSVPAARRRDMSEMRYKKKKSIFFFKKTWALWK</sequence>
<evidence type="ECO:0000256" key="1">
    <source>
        <dbReference type="SAM" id="MobiDB-lite"/>
    </source>
</evidence>
<accession>A0A3N2Q4J1</accession>
<keyword evidence="3" id="KW-1185">Reference proteome</keyword>
<dbReference type="RefSeq" id="XP_028469423.1">
    <property type="nucleotide sequence ID" value="XM_028606647.1"/>
</dbReference>
<proteinExistence type="predicted"/>
<organism evidence="2 3">
    <name type="scientific">Sodiomyces alkalinus (strain CBS 110278 / VKM F-3762 / F11)</name>
    <name type="common">Alkaliphilic filamentous fungus</name>
    <dbReference type="NCBI Taxonomy" id="1314773"/>
    <lineage>
        <taxon>Eukaryota</taxon>
        <taxon>Fungi</taxon>
        <taxon>Dikarya</taxon>
        <taxon>Ascomycota</taxon>
        <taxon>Pezizomycotina</taxon>
        <taxon>Sordariomycetes</taxon>
        <taxon>Hypocreomycetidae</taxon>
        <taxon>Glomerellales</taxon>
        <taxon>Plectosphaerellaceae</taxon>
        <taxon>Sodiomyces</taxon>
    </lineage>
</organism>
<dbReference type="EMBL" id="ML119052">
    <property type="protein sequence ID" value="ROT41617.1"/>
    <property type="molecule type" value="Genomic_DNA"/>
</dbReference>
<reference evidence="2 3" key="1">
    <citation type="journal article" date="2018" name="Mol. Ecol.">
        <title>The obligate alkalophilic soda-lake fungus Sodiomyces alkalinus has shifted to a protein diet.</title>
        <authorList>
            <person name="Grum-Grzhimaylo A.A."/>
            <person name="Falkoski D.L."/>
            <person name="van den Heuvel J."/>
            <person name="Valero-Jimenez C.A."/>
            <person name="Min B."/>
            <person name="Choi I.G."/>
            <person name="Lipzen A."/>
            <person name="Daum C.G."/>
            <person name="Aanen D.K."/>
            <person name="Tsang A."/>
            <person name="Henrissat B."/>
            <person name="Bilanenko E.N."/>
            <person name="de Vries R.P."/>
            <person name="van Kan J.A.L."/>
            <person name="Grigoriev I.V."/>
            <person name="Debets A.J.M."/>
        </authorList>
    </citation>
    <scope>NUCLEOTIDE SEQUENCE [LARGE SCALE GENOMIC DNA]</scope>
    <source>
        <strain evidence="2 3">F11</strain>
    </source>
</reference>
<feature type="region of interest" description="Disordered" evidence="1">
    <location>
        <begin position="40"/>
        <end position="60"/>
    </location>
</feature>
<evidence type="ECO:0000313" key="3">
    <source>
        <dbReference type="Proteomes" id="UP000272025"/>
    </source>
</evidence>